<keyword evidence="3" id="KW-0378">Hydrolase</keyword>
<dbReference type="InterPro" id="IPR016125">
    <property type="entry name" value="Peptidase_C15-like"/>
</dbReference>
<keyword evidence="2" id="KW-0645">Protease</keyword>
<gene>
    <name evidence="5" type="ORF">EJ06DRAFT_530664</name>
</gene>
<dbReference type="OrthoDB" id="407146at2759"/>
<evidence type="ECO:0000256" key="3">
    <source>
        <dbReference type="ARBA" id="ARBA00022801"/>
    </source>
</evidence>
<dbReference type="SUPFAM" id="SSF53182">
    <property type="entry name" value="Pyrrolidone carboxyl peptidase (pyroglutamate aminopeptidase)"/>
    <property type="match status" value="1"/>
</dbReference>
<dbReference type="AlphaFoldDB" id="A0A6G1HVK9"/>
<dbReference type="PANTHER" id="PTHR23402:SF1">
    <property type="entry name" value="PYROGLUTAMYL-PEPTIDASE I"/>
    <property type="match status" value="1"/>
</dbReference>
<evidence type="ECO:0000256" key="1">
    <source>
        <dbReference type="ARBA" id="ARBA00006641"/>
    </source>
</evidence>
<dbReference type="InterPro" id="IPR036440">
    <property type="entry name" value="Peptidase_C15-like_sf"/>
</dbReference>
<sequence>MGDLIDGDTTLFGGVEGTERDGGVETMLPDVHVLVTGYGPFLKSHPENPSWSIASSLPSHLKPTPTHPTPIHIHTPESALPVAWRAIANAVPGLLAPAPPASPPDIVLHMGLAAGRTCWAIETNALRDGFDGRDVYGEQWSDADMTALIGTDAPEKLTPTFDCQDVCKRWQAEVRGAGLADRIDAQISDDVGTYLCAFVYYLSLHHFWKAGGERPVVFFHVPRQAGEDVEAGVGATVGLIRSLVESRRVQRDRRRD</sequence>
<keyword evidence="4" id="KW-0788">Thiol protease</keyword>
<dbReference type="PANTHER" id="PTHR23402">
    <property type="entry name" value="PROTEASE FAMILY C15 PYROGLUTAMYL-PEPTIDASE I-RELATED"/>
    <property type="match status" value="1"/>
</dbReference>
<keyword evidence="6" id="KW-1185">Reference proteome</keyword>
<dbReference type="EMBL" id="ML996696">
    <property type="protein sequence ID" value="KAF2399877.1"/>
    <property type="molecule type" value="Genomic_DNA"/>
</dbReference>
<dbReference type="Pfam" id="PF01470">
    <property type="entry name" value="Peptidase_C15"/>
    <property type="match status" value="1"/>
</dbReference>
<dbReference type="GO" id="GO:0006508">
    <property type="term" value="P:proteolysis"/>
    <property type="evidence" value="ECO:0007669"/>
    <property type="project" value="UniProtKB-KW"/>
</dbReference>
<comment type="similarity">
    <text evidence="1">Belongs to the peptidase C15 family.</text>
</comment>
<protein>
    <submittedName>
        <fullName evidence="5">Peptidase C15, pyroglutamyl peptidase I-like protein</fullName>
    </submittedName>
</protein>
<evidence type="ECO:0000313" key="6">
    <source>
        <dbReference type="Proteomes" id="UP000799640"/>
    </source>
</evidence>
<organism evidence="5 6">
    <name type="scientific">Trichodelitschia bisporula</name>
    <dbReference type="NCBI Taxonomy" id="703511"/>
    <lineage>
        <taxon>Eukaryota</taxon>
        <taxon>Fungi</taxon>
        <taxon>Dikarya</taxon>
        <taxon>Ascomycota</taxon>
        <taxon>Pezizomycotina</taxon>
        <taxon>Dothideomycetes</taxon>
        <taxon>Dothideomycetes incertae sedis</taxon>
        <taxon>Phaeotrichales</taxon>
        <taxon>Phaeotrichaceae</taxon>
        <taxon>Trichodelitschia</taxon>
    </lineage>
</organism>
<dbReference type="GO" id="GO:0008234">
    <property type="term" value="F:cysteine-type peptidase activity"/>
    <property type="evidence" value="ECO:0007669"/>
    <property type="project" value="UniProtKB-KW"/>
</dbReference>
<evidence type="ECO:0000256" key="4">
    <source>
        <dbReference type="ARBA" id="ARBA00022807"/>
    </source>
</evidence>
<dbReference type="Gene3D" id="3.40.630.20">
    <property type="entry name" value="Peptidase C15, pyroglutamyl peptidase I-like"/>
    <property type="match status" value="1"/>
</dbReference>
<dbReference type="Proteomes" id="UP000799640">
    <property type="component" value="Unassembled WGS sequence"/>
</dbReference>
<accession>A0A6G1HVK9</accession>
<evidence type="ECO:0000256" key="2">
    <source>
        <dbReference type="ARBA" id="ARBA00022670"/>
    </source>
</evidence>
<proteinExistence type="inferred from homology"/>
<name>A0A6G1HVK9_9PEZI</name>
<evidence type="ECO:0000313" key="5">
    <source>
        <dbReference type="EMBL" id="KAF2399877.1"/>
    </source>
</evidence>
<reference evidence="5" key="1">
    <citation type="journal article" date="2020" name="Stud. Mycol.">
        <title>101 Dothideomycetes genomes: a test case for predicting lifestyles and emergence of pathogens.</title>
        <authorList>
            <person name="Haridas S."/>
            <person name="Albert R."/>
            <person name="Binder M."/>
            <person name="Bloem J."/>
            <person name="Labutti K."/>
            <person name="Salamov A."/>
            <person name="Andreopoulos B."/>
            <person name="Baker S."/>
            <person name="Barry K."/>
            <person name="Bills G."/>
            <person name="Bluhm B."/>
            <person name="Cannon C."/>
            <person name="Castanera R."/>
            <person name="Culley D."/>
            <person name="Daum C."/>
            <person name="Ezra D."/>
            <person name="Gonzalez J."/>
            <person name="Henrissat B."/>
            <person name="Kuo A."/>
            <person name="Liang C."/>
            <person name="Lipzen A."/>
            <person name="Lutzoni F."/>
            <person name="Magnuson J."/>
            <person name="Mondo S."/>
            <person name="Nolan M."/>
            <person name="Ohm R."/>
            <person name="Pangilinan J."/>
            <person name="Park H.-J."/>
            <person name="Ramirez L."/>
            <person name="Alfaro M."/>
            <person name="Sun H."/>
            <person name="Tritt A."/>
            <person name="Yoshinaga Y."/>
            <person name="Zwiers L.-H."/>
            <person name="Turgeon B."/>
            <person name="Goodwin S."/>
            <person name="Spatafora J."/>
            <person name="Crous P."/>
            <person name="Grigoriev I."/>
        </authorList>
    </citation>
    <scope>NUCLEOTIDE SEQUENCE</scope>
    <source>
        <strain evidence="5">CBS 262.69</strain>
    </source>
</reference>